<keyword evidence="5" id="KW-0813">Transport</keyword>
<feature type="domain" description="ATP synthase F1 complex delta/epsilon subunit N-terminal" evidence="11">
    <location>
        <begin position="1"/>
        <end position="79"/>
    </location>
</feature>
<evidence type="ECO:0000256" key="10">
    <source>
        <dbReference type="ARBA" id="ARBA00031795"/>
    </source>
</evidence>
<comment type="function">
    <text evidence="1">Produces ATP from ADP in the presence of a proton gradient across the membrane.</text>
</comment>
<name>A0A9X0W971_9GAMM</name>
<comment type="subcellular location">
    <subcellularLocation>
        <location evidence="2">Endomembrane system</location>
        <topology evidence="2">Peripheral membrane protein</topology>
    </subcellularLocation>
</comment>
<evidence type="ECO:0000256" key="8">
    <source>
        <dbReference type="ARBA" id="ARBA00023196"/>
    </source>
</evidence>
<evidence type="ECO:0000256" key="4">
    <source>
        <dbReference type="ARBA" id="ARBA00014480"/>
    </source>
</evidence>
<dbReference type="GO" id="GO:0012505">
    <property type="term" value="C:endomembrane system"/>
    <property type="evidence" value="ECO:0007669"/>
    <property type="project" value="UniProtKB-SubCell"/>
</dbReference>
<dbReference type="SUPFAM" id="SSF51344">
    <property type="entry name" value="Epsilon subunit of F1F0-ATP synthase N-terminal domain"/>
    <property type="match status" value="1"/>
</dbReference>
<protein>
    <recommendedName>
        <fullName evidence="4">ATP synthase epsilon chain</fullName>
    </recommendedName>
    <alternativeName>
        <fullName evidence="10">ATP synthase F1 sector epsilon subunit</fullName>
    </alternativeName>
    <alternativeName>
        <fullName evidence="9">F-ATPase epsilon subunit</fullName>
    </alternativeName>
</protein>
<comment type="similarity">
    <text evidence="3">Belongs to the ATPase epsilon chain family.</text>
</comment>
<dbReference type="InterPro" id="IPR024037">
    <property type="entry name" value="Alt_ATP_synth_F1_esu"/>
</dbReference>
<evidence type="ECO:0000313" key="12">
    <source>
        <dbReference type="EMBL" id="MBK1619285.1"/>
    </source>
</evidence>
<sequence length="139" mass="15403">MRLQVFAPTQTLVDEPVRKIIAEAANGSFCLLPRHIDCVAELVPGILSFLDTDEVERFVAVDVGTLVKADDRVRIATLNAVVGDDLERLSDTVTESFLTLEQHEQEARSALGRLEAGTLRGFAETRFAETRFANTQETR</sequence>
<keyword evidence="7" id="KW-0472">Membrane</keyword>
<reference evidence="12 13" key="1">
    <citation type="journal article" date="2020" name="Microorganisms">
        <title>Osmotic Adaptation and Compatible Solute Biosynthesis of Phototrophic Bacteria as Revealed from Genome Analyses.</title>
        <authorList>
            <person name="Imhoff J.F."/>
            <person name="Rahn T."/>
            <person name="Kunzel S."/>
            <person name="Keller A."/>
            <person name="Neulinger S.C."/>
        </authorList>
    </citation>
    <scope>NUCLEOTIDE SEQUENCE [LARGE SCALE GENOMIC DNA]</scope>
    <source>
        <strain evidence="12 13">DSM 25653</strain>
    </source>
</reference>
<evidence type="ECO:0000256" key="1">
    <source>
        <dbReference type="ARBA" id="ARBA00003543"/>
    </source>
</evidence>
<evidence type="ECO:0000256" key="7">
    <source>
        <dbReference type="ARBA" id="ARBA00023136"/>
    </source>
</evidence>
<dbReference type="Proteomes" id="UP001138768">
    <property type="component" value="Unassembled WGS sequence"/>
</dbReference>
<evidence type="ECO:0000256" key="3">
    <source>
        <dbReference type="ARBA" id="ARBA00005712"/>
    </source>
</evidence>
<dbReference type="NCBIfam" id="TIGR03166">
    <property type="entry name" value="alt_F1F0_F1_eps"/>
    <property type="match status" value="1"/>
</dbReference>
<keyword evidence="6" id="KW-0406">Ion transport</keyword>
<dbReference type="Gene3D" id="2.60.15.10">
    <property type="entry name" value="F0F1 ATP synthase delta/epsilon subunit, N-terminal"/>
    <property type="match status" value="1"/>
</dbReference>
<dbReference type="InterPro" id="IPR001469">
    <property type="entry name" value="ATP_synth_F1_dsu/esu"/>
</dbReference>
<dbReference type="InterPro" id="IPR020546">
    <property type="entry name" value="ATP_synth_F1_dsu/esu_N"/>
</dbReference>
<evidence type="ECO:0000256" key="5">
    <source>
        <dbReference type="ARBA" id="ARBA00022448"/>
    </source>
</evidence>
<comment type="caution">
    <text evidence="12">The sequence shown here is derived from an EMBL/GenBank/DDBJ whole genome shotgun (WGS) entry which is preliminary data.</text>
</comment>
<dbReference type="NCBIfam" id="NF004871">
    <property type="entry name" value="PRK06228.1"/>
    <property type="match status" value="1"/>
</dbReference>
<evidence type="ECO:0000256" key="9">
    <source>
        <dbReference type="ARBA" id="ARBA00030215"/>
    </source>
</evidence>
<accession>A0A9X0W971</accession>
<keyword evidence="13" id="KW-1185">Reference proteome</keyword>
<dbReference type="GO" id="GO:0046933">
    <property type="term" value="F:proton-transporting ATP synthase activity, rotational mechanism"/>
    <property type="evidence" value="ECO:0007669"/>
    <property type="project" value="InterPro"/>
</dbReference>
<dbReference type="CDD" id="cd12152">
    <property type="entry name" value="F1-ATPase_delta"/>
    <property type="match status" value="1"/>
</dbReference>
<proteinExistence type="inferred from homology"/>
<dbReference type="EMBL" id="NRRY01000019">
    <property type="protein sequence ID" value="MBK1619285.1"/>
    <property type="molecule type" value="Genomic_DNA"/>
</dbReference>
<keyword evidence="8" id="KW-0066">ATP synthesis</keyword>
<organism evidence="12 13">
    <name type="scientific">Lamprobacter modestohalophilus</name>
    <dbReference type="NCBI Taxonomy" id="1064514"/>
    <lineage>
        <taxon>Bacteria</taxon>
        <taxon>Pseudomonadati</taxon>
        <taxon>Pseudomonadota</taxon>
        <taxon>Gammaproteobacteria</taxon>
        <taxon>Chromatiales</taxon>
        <taxon>Chromatiaceae</taxon>
        <taxon>Lamprobacter</taxon>
    </lineage>
</organism>
<evidence type="ECO:0000256" key="2">
    <source>
        <dbReference type="ARBA" id="ARBA00004184"/>
    </source>
</evidence>
<evidence type="ECO:0000256" key="6">
    <source>
        <dbReference type="ARBA" id="ARBA00023065"/>
    </source>
</evidence>
<keyword evidence="8" id="KW-0139">CF(1)</keyword>
<dbReference type="InterPro" id="IPR036771">
    <property type="entry name" value="ATPsynth_dsu/esu_N"/>
</dbReference>
<gene>
    <name evidence="12" type="ORF">CKO42_12730</name>
</gene>
<dbReference type="Pfam" id="PF02823">
    <property type="entry name" value="ATP-synt_DE_N"/>
    <property type="match status" value="1"/>
</dbReference>
<evidence type="ECO:0000313" key="13">
    <source>
        <dbReference type="Proteomes" id="UP001138768"/>
    </source>
</evidence>
<evidence type="ECO:0000259" key="11">
    <source>
        <dbReference type="Pfam" id="PF02823"/>
    </source>
</evidence>
<dbReference type="GO" id="GO:0045259">
    <property type="term" value="C:proton-transporting ATP synthase complex"/>
    <property type="evidence" value="ECO:0007669"/>
    <property type="project" value="UniProtKB-KW"/>
</dbReference>
<dbReference type="AlphaFoldDB" id="A0A9X0W971"/>